<dbReference type="AlphaFoldDB" id="W4M3E7"/>
<dbReference type="Gene3D" id="3.90.550.10">
    <property type="entry name" value="Spore Coat Polysaccharide Biosynthesis Protein SpsA, Chain A"/>
    <property type="match status" value="1"/>
</dbReference>
<keyword evidence="14" id="KW-0573">Peptidoglycan synthesis</keyword>
<comment type="cofactor">
    <cofactor evidence="1">
        <name>Mg(2+)</name>
        <dbReference type="ChEBI" id="CHEBI:18420"/>
    </cofactor>
</comment>
<keyword evidence="16 22" id="KW-0012">Acyltransferase</keyword>
<evidence type="ECO:0000256" key="4">
    <source>
        <dbReference type="ARBA" id="ARBA00005208"/>
    </source>
</evidence>
<evidence type="ECO:0000256" key="3">
    <source>
        <dbReference type="ARBA" id="ARBA00005166"/>
    </source>
</evidence>
<dbReference type="InterPro" id="IPR005835">
    <property type="entry name" value="NTP_transferase_dom"/>
</dbReference>
<keyword evidence="11" id="KW-0677">Repeat</keyword>
<dbReference type="Pfam" id="PF00132">
    <property type="entry name" value="Hexapep"/>
    <property type="match status" value="1"/>
</dbReference>
<keyword evidence="15" id="KW-0511">Multifunctional enzyme</keyword>
<dbReference type="InterPro" id="IPR029044">
    <property type="entry name" value="Nucleotide-diphossugar_trans"/>
</dbReference>
<dbReference type="PANTHER" id="PTHR43584">
    <property type="entry name" value="NUCLEOTIDYL TRANSFERASE"/>
    <property type="match status" value="1"/>
</dbReference>
<dbReference type="InterPro" id="IPR011004">
    <property type="entry name" value="Trimer_LpxA-like_sf"/>
</dbReference>
<keyword evidence="10" id="KW-0479">Metal-binding</keyword>
<evidence type="ECO:0000256" key="11">
    <source>
        <dbReference type="ARBA" id="ARBA00022737"/>
    </source>
</evidence>
<dbReference type="HOGENOM" id="CLU_029499_15_0_7"/>
<dbReference type="GO" id="GO:0006048">
    <property type="term" value="P:UDP-N-acetylglucosamine biosynthetic process"/>
    <property type="evidence" value="ECO:0007669"/>
    <property type="project" value="InterPro"/>
</dbReference>
<comment type="function">
    <text evidence="20">Catalyzes the last two sequential reactions in the de novo biosynthetic pathway for UDP-N-acetylglucosamine (UDP-GlcNAc). The C-terminal domain catalyzes the transfer of acetyl group from acetyl coenzyme A to glucosamine-1-phosphate (GlcN-1-P) to produce N-acetylglucosamine-1-phosphate (GlcNAc-1-P), which is converted into UDP-GlcNAc by the transfer of uridine 5-monophosphate (from uridine 5-triphosphate), a reaction catalyzed by the N-terminal domain.</text>
</comment>
<dbReference type="Pfam" id="PF00483">
    <property type="entry name" value="NTP_transferase"/>
    <property type="match status" value="1"/>
</dbReference>
<evidence type="ECO:0000256" key="19">
    <source>
        <dbReference type="ARBA" id="ARBA00048493"/>
    </source>
</evidence>
<comment type="pathway">
    <text evidence="3">Nucleotide-sugar biosynthesis; UDP-N-acetyl-alpha-D-glucosamine biosynthesis; N-acetyl-alpha-D-glucosamine 1-phosphate from alpha-D-glucosamine 6-phosphate (route II): step 2/2.</text>
</comment>
<organism evidence="22 23">
    <name type="scientific">Candidatus Entotheonella gemina</name>
    <dbReference type="NCBI Taxonomy" id="1429439"/>
    <lineage>
        <taxon>Bacteria</taxon>
        <taxon>Pseudomonadati</taxon>
        <taxon>Nitrospinota/Tectimicrobiota group</taxon>
        <taxon>Candidatus Tectimicrobiota</taxon>
        <taxon>Candidatus Entotheonellia</taxon>
        <taxon>Candidatus Entotheonellales</taxon>
        <taxon>Candidatus Entotheonellaceae</taxon>
        <taxon>Candidatus Entotheonella</taxon>
    </lineage>
</organism>
<evidence type="ECO:0000313" key="23">
    <source>
        <dbReference type="Proteomes" id="UP000019140"/>
    </source>
</evidence>
<evidence type="ECO:0000256" key="5">
    <source>
        <dbReference type="ARBA" id="ARBA00007707"/>
    </source>
</evidence>
<comment type="similarity">
    <text evidence="6">In the N-terminal section; belongs to the N-acetylglucosamine-1-phosphate uridyltransferase family.</text>
</comment>
<dbReference type="GO" id="GO:0003977">
    <property type="term" value="F:UDP-N-acetylglucosamine diphosphorylase activity"/>
    <property type="evidence" value="ECO:0007669"/>
    <property type="project" value="UniProtKB-EC"/>
</dbReference>
<dbReference type="PATRIC" id="fig|1429439.4.peg.4628"/>
<dbReference type="GO" id="GO:0008360">
    <property type="term" value="P:regulation of cell shape"/>
    <property type="evidence" value="ECO:0007669"/>
    <property type="project" value="UniProtKB-KW"/>
</dbReference>
<evidence type="ECO:0000256" key="16">
    <source>
        <dbReference type="ARBA" id="ARBA00023315"/>
    </source>
</evidence>
<dbReference type="Proteomes" id="UP000019140">
    <property type="component" value="Unassembled WGS sequence"/>
</dbReference>
<evidence type="ECO:0000256" key="7">
    <source>
        <dbReference type="ARBA" id="ARBA00022490"/>
    </source>
</evidence>
<evidence type="ECO:0000256" key="20">
    <source>
        <dbReference type="ARBA" id="ARBA00049628"/>
    </source>
</evidence>
<evidence type="ECO:0000256" key="8">
    <source>
        <dbReference type="ARBA" id="ARBA00022679"/>
    </source>
</evidence>
<evidence type="ECO:0000313" key="22">
    <source>
        <dbReference type="EMBL" id="ETX04698.1"/>
    </source>
</evidence>
<keyword evidence="23" id="KW-1185">Reference proteome</keyword>
<evidence type="ECO:0000256" key="15">
    <source>
        <dbReference type="ARBA" id="ARBA00023268"/>
    </source>
</evidence>
<evidence type="ECO:0000256" key="6">
    <source>
        <dbReference type="ARBA" id="ARBA00007947"/>
    </source>
</evidence>
<evidence type="ECO:0000256" key="14">
    <source>
        <dbReference type="ARBA" id="ARBA00022984"/>
    </source>
</evidence>
<evidence type="ECO:0000256" key="9">
    <source>
        <dbReference type="ARBA" id="ARBA00022695"/>
    </source>
</evidence>
<evidence type="ECO:0000259" key="21">
    <source>
        <dbReference type="Pfam" id="PF00483"/>
    </source>
</evidence>
<dbReference type="InterPro" id="IPR050065">
    <property type="entry name" value="GlmU-like"/>
</dbReference>
<comment type="catalytic activity">
    <reaction evidence="18">
        <text>alpha-D-glucosamine 1-phosphate + acetyl-CoA = N-acetyl-alpha-D-glucosamine 1-phosphate + CoA + H(+)</text>
        <dbReference type="Rhea" id="RHEA:13725"/>
        <dbReference type="ChEBI" id="CHEBI:15378"/>
        <dbReference type="ChEBI" id="CHEBI:57287"/>
        <dbReference type="ChEBI" id="CHEBI:57288"/>
        <dbReference type="ChEBI" id="CHEBI:57776"/>
        <dbReference type="ChEBI" id="CHEBI:58516"/>
        <dbReference type="EC" id="2.3.1.157"/>
    </reaction>
</comment>
<dbReference type="InterPro" id="IPR001451">
    <property type="entry name" value="Hexapep"/>
</dbReference>
<evidence type="ECO:0000256" key="17">
    <source>
        <dbReference type="ARBA" id="ARBA00023316"/>
    </source>
</evidence>
<evidence type="ECO:0000256" key="12">
    <source>
        <dbReference type="ARBA" id="ARBA00022842"/>
    </source>
</evidence>
<dbReference type="PANTHER" id="PTHR43584:SF3">
    <property type="entry name" value="BIFUNCTIONAL PROTEIN GLMU"/>
    <property type="match status" value="1"/>
</dbReference>
<gene>
    <name evidence="22" type="primary">glmU</name>
    <name evidence="22" type="ORF">ETSY2_27290</name>
</gene>
<dbReference type="NCBIfam" id="TIGR01173">
    <property type="entry name" value="glmU"/>
    <property type="match status" value="1"/>
</dbReference>
<keyword evidence="13" id="KW-0133">Cell shape</keyword>
<protein>
    <submittedName>
        <fullName evidence="22">N-acetylglucosamine-1-phosphate uridyltransferase</fullName>
        <ecNumber evidence="22">2.3.1.157</ecNumber>
    </submittedName>
</protein>
<keyword evidence="8 22" id="KW-0808">Transferase</keyword>
<keyword evidence="9" id="KW-0548">Nucleotidyltransferase</keyword>
<evidence type="ECO:0000256" key="2">
    <source>
        <dbReference type="ARBA" id="ARBA00004496"/>
    </source>
</evidence>
<keyword evidence="12" id="KW-0460">Magnesium</keyword>
<feature type="domain" description="Nucleotidyl transferase" evidence="21">
    <location>
        <begin position="11"/>
        <end position="220"/>
    </location>
</feature>
<dbReference type="GO" id="GO:0009252">
    <property type="term" value="P:peptidoglycan biosynthetic process"/>
    <property type="evidence" value="ECO:0007669"/>
    <property type="project" value="UniProtKB-KW"/>
</dbReference>
<comment type="catalytic activity">
    <reaction evidence="19">
        <text>N-acetyl-alpha-D-glucosamine 1-phosphate + UTP + H(+) = UDP-N-acetyl-alpha-D-glucosamine + diphosphate</text>
        <dbReference type="Rhea" id="RHEA:13509"/>
        <dbReference type="ChEBI" id="CHEBI:15378"/>
        <dbReference type="ChEBI" id="CHEBI:33019"/>
        <dbReference type="ChEBI" id="CHEBI:46398"/>
        <dbReference type="ChEBI" id="CHEBI:57705"/>
        <dbReference type="ChEBI" id="CHEBI:57776"/>
        <dbReference type="EC" id="2.7.7.23"/>
    </reaction>
</comment>
<dbReference type="GO" id="GO:0000902">
    <property type="term" value="P:cell morphogenesis"/>
    <property type="evidence" value="ECO:0007669"/>
    <property type="project" value="InterPro"/>
</dbReference>
<comment type="subcellular location">
    <subcellularLocation>
        <location evidence="2">Cytoplasm</location>
    </subcellularLocation>
</comment>
<evidence type="ECO:0000256" key="10">
    <source>
        <dbReference type="ARBA" id="ARBA00022723"/>
    </source>
</evidence>
<comment type="similarity">
    <text evidence="5">In the C-terminal section; belongs to the transferase hexapeptide repeat family.</text>
</comment>
<keyword evidence="17" id="KW-0961">Cell wall biogenesis/degradation</keyword>
<accession>W4M3E7</accession>
<dbReference type="SUPFAM" id="SSF53448">
    <property type="entry name" value="Nucleotide-diphospho-sugar transferases"/>
    <property type="match status" value="1"/>
</dbReference>
<comment type="caution">
    <text evidence="22">The sequence shown here is derived from an EMBL/GenBank/DDBJ whole genome shotgun (WGS) entry which is preliminary data.</text>
</comment>
<name>W4M3E7_9BACT</name>
<dbReference type="SUPFAM" id="SSF51161">
    <property type="entry name" value="Trimeric LpxA-like enzymes"/>
    <property type="match status" value="1"/>
</dbReference>
<evidence type="ECO:0000256" key="18">
    <source>
        <dbReference type="ARBA" id="ARBA00048247"/>
    </source>
</evidence>
<dbReference type="EMBL" id="AZHX01001151">
    <property type="protein sequence ID" value="ETX04698.1"/>
    <property type="molecule type" value="Genomic_DNA"/>
</dbReference>
<evidence type="ECO:0000256" key="13">
    <source>
        <dbReference type="ARBA" id="ARBA00022960"/>
    </source>
</evidence>
<sequence>MTTSPSPLAIVIIGAGKGTRMHSALAKVLHPLAGQPLIAHVLDLAIQLDPLHLVAVVGHQADAVRQVCEPRGAVCALQEPQLGTGHAVAQAEPVLGGFEGDVLVLYGDVPLLQLDTVRTLLDAHRQCGAAVTVLTAVLEDPSGYGRIVRNGQGAIEAIVERRDASPAQLAIQEINTGIYCLKSPFLFQALTQVGQQNAQGEQYLTDVVGVAVSQQLPVTHVTVSDAQETLGVNTRLELAQLEAVFRQRLCEAHMLAGVTIQDPASTVIDAEVRIGRDTVIAPQTHLLGQTHIGAGCVIGPQAVIRDSTLADGVRVEPFCVIRQQTVARLTTVESFSHLK</sequence>
<dbReference type="GO" id="GO:0019134">
    <property type="term" value="F:glucosamine-1-phosphate N-acetyltransferase activity"/>
    <property type="evidence" value="ECO:0007669"/>
    <property type="project" value="UniProtKB-EC"/>
</dbReference>
<keyword evidence="7" id="KW-0963">Cytoplasm</keyword>
<dbReference type="CDD" id="cd02540">
    <property type="entry name" value="GT2_GlmU_N_bac"/>
    <property type="match status" value="1"/>
</dbReference>
<proteinExistence type="inferred from homology"/>
<comment type="pathway">
    <text evidence="4">Nucleotide-sugar biosynthesis; UDP-N-acetyl-alpha-D-glucosamine biosynthesis; UDP-N-acetyl-alpha-D-glucosamine from N-acetyl-alpha-D-glucosamine 1-phosphate: step 1/1.</text>
</comment>
<evidence type="ECO:0000256" key="1">
    <source>
        <dbReference type="ARBA" id="ARBA00001946"/>
    </source>
</evidence>
<dbReference type="GO" id="GO:0000287">
    <property type="term" value="F:magnesium ion binding"/>
    <property type="evidence" value="ECO:0007669"/>
    <property type="project" value="InterPro"/>
</dbReference>
<dbReference type="EC" id="2.3.1.157" evidence="22"/>
<dbReference type="GO" id="GO:0005737">
    <property type="term" value="C:cytoplasm"/>
    <property type="evidence" value="ECO:0007669"/>
    <property type="project" value="UniProtKB-SubCell"/>
</dbReference>
<reference evidence="22 23" key="1">
    <citation type="journal article" date="2014" name="Nature">
        <title>An environmental bacterial taxon with a large and distinct metabolic repertoire.</title>
        <authorList>
            <person name="Wilson M.C."/>
            <person name="Mori T."/>
            <person name="Ruckert C."/>
            <person name="Uria A.R."/>
            <person name="Helf M.J."/>
            <person name="Takada K."/>
            <person name="Gernert C."/>
            <person name="Steffens U.A."/>
            <person name="Heycke N."/>
            <person name="Schmitt S."/>
            <person name="Rinke C."/>
            <person name="Helfrich E.J."/>
            <person name="Brachmann A.O."/>
            <person name="Gurgui C."/>
            <person name="Wakimoto T."/>
            <person name="Kracht M."/>
            <person name="Crusemann M."/>
            <person name="Hentschel U."/>
            <person name="Abe I."/>
            <person name="Matsunaga S."/>
            <person name="Kalinowski J."/>
            <person name="Takeyama H."/>
            <person name="Piel J."/>
        </authorList>
    </citation>
    <scope>NUCLEOTIDE SEQUENCE [LARGE SCALE GENOMIC DNA]</scope>
    <source>
        <strain evidence="23">TSY2</strain>
    </source>
</reference>
<dbReference type="InterPro" id="IPR005882">
    <property type="entry name" value="Bifunctional_GlmU"/>
</dbReference>
<dbReference type="Gene3D" id="2.160.10.10">
    <property type="entry name" value="Hexapeptide repeat proteins"/>
    <property type="match status" value="1"/>
</dbReference>
<dbReference type="GO" id="GO:0071555">
    <property type="term" value="P:cell wall organization"/>
    <property type="evidence" value="ECO:0007669"/>
    <property type="project" value="UniProtKB-KW"/>
</dbReference>